<dbReference type="PROSITE" id="PS51502">
    <property type="entry name" value="S_R_A_B_BARREL"/>
    <property type="match status" value="2"/>
</dbReference>
<dbReference type="InterPro" id="IPR011008">
    <property type="entry name" value="Dimeric_a/b-barrel"/>
</dbReference>
<dbReference type="InterPro" id="IPR013097">
    <property type="entry name" value="Dabb"/>
</dbReference>
<reference evidence="3 4" key="1">
    <citation type="submission" date="2023-10" db="EMBL/GenBank/DDBJ databases">
        <title>Chromosome-scale genome assembly provides insights into flower coloration mechanisms of Canna indica.</title>
        <authorList>
            <person name="Li C."/>
        </authorList>
    </citation>
    <scope>NUCLEOTIDE SEQUENCE [LARGE SCALE GENOMIC DNA]</scope>
    <source>
        <tissue evidence="3">Flower</tissue>
    </source>
</reference>
<evidence type="ECO:0000313" key="3">
    <source>
        <dbReference type="EMBL" id="WOL02629.1"/>
    </source>
</evidence>
<sequence>MACLKTFPYLHRPCSPLKSLFSPSPLPLSSPLRWPRASLSFSASSSSHAVSMAAVSTIEHVVLFKVRDNTEPSKIDALVSNLRSLVSLDVVTHLAAGPVLRHRSAAASAGGFTHILHSRYRSKDDLATYTAHPAHVTAVKEYVLPISEDIMAVDWVVDLVGPAVPPPGSAVRLTLAKPKEGATAELTQTLGEVMASAPASVTQLSFGENFSPARAKGYSVGLLAVFPSVEELDAMDAGQKDLVDSVKDKVRPLLESFIVVDFVVPPPPAASL</sequence>
<keyword evidence="4" id="KW-1185">Reference proteome</keyword>
<accession>A0AAQ3K7L0</accession>
<comment type="subunit">
    <text evidence="1">Homodimer.</text>
</comment>
<dbReference type="Proteomes" id="UP001327560">
    <property type="component" value="Chromosome 3"/>
</dbReference>
<dbReference type="SUPFAM" id="SSF54909">
    <property type="entry name" value="Dimeric alpha+beta barrel"/>
    <property type="match status" value="2"/>
</dbReference>
<evidence type="ECO:0000256" key="1">
    <source>
        <dbReference type="ARBA" id="ARBA00011738"/>
    </source>
</evidence>
<evidence type="ECO:0000313" key="4">
    <source>
        <dbReference type="Proteomes" id="UP001327560"/>
    </source>
</evidence>
<dbReference type="Pfam" id="PF07876">
    <property type="entry name" value="Dabb"/>
    <property type="match status" value="2"/>
</dbReference>
<feature type="domain" description="Stress-response A/B barrel" evidence="2">
    <location>
        <begin position="58"/>
        <end position="155"/>
    </location>
</feature>
<dbReference type="Gene3D" id="3.30.70.100">
    <property type="match status" value="2"/>
</dbReference>
<dbReference type="SMART" id="SM00886">
    <property type="entry name" value="Dabb"/>
    <property type="match status" value="2"/>
</dbReference>
<gene>
    <name evidence="3" type="ORF">Cni_G11348</name>
</gene>
<organism evidence="3 4">
    <name type="scientific">Canna indica</name>
    <name type="common">Indian-shot</name>
    <dbReference type="NCBI Taxonomy" id="4628"/>
    <lineage>
        <taxon>Eukaryota</taxon>
        <taxon>Viridiplantae</taxon>
        <taxon>Streptophyta</taxon>
        <taxon>Embryophyta</taxon>
        <taxon>Tracheophyta</taxon>
        <taxon>Spermatophyta</taxon>
        <taxon>Magnoliopsida</taxon>
        <taxon>Liliopsida</taxon>
        <taxon>Zingiberales</taxon>
        <taxon>Cannaceae</taxon>
        <taxon>Canna</taxon>
    </lineage>
</organism>
<proteinExistence type="predicted"/>
<name>A0AAQ3K7L0_9LILI</name>
<dbReference type="EMBL" id="CP136892">
    <property type="protein sequence ID" value="WOL02629.1"/>
    <property type="molecule type" value="Genomic_DNA"/>
</dbReference>
<evidence type="ECO:0000259" key="2">
    <source>
        <dbReference type="PROSITE" id="PS51502"/>
    </source>
</evidence>
<dbReference type="PANTHER" id="PTHR33178:SF3">
    <property type="entry name" value="STRESS-RESPONSE A_B BARREL DOMAIN-CONTAINING PROTEIN UP3"/>
    <property type="match status" value="1"/>
</dbReference>
<feature type="domain" description="Stress-response A/B barrel" evidence="2">
    <location>
        <begin position="170"/>
        <end position="262"/>
    </location>
</feature>
<protein>
    <submittedName>
        <fullName evidence="3">Stress-response A/B barrel domain-containing protein UP3-like</fullName>
    </submittedName>
</protein>
<dbReference type="AlphaFoldDB" id="A0AAQ3K7L0"/>
<dbReference type="PANTHER" id="PTHR33178">
    <property type="match status" value="1"/>
</dbReference>
<dbReference type="InterPro" id="IPR044662">
    <property type="entry name" value="HS1/DABB1-like"/>
</dbReference>